<dbReference type="OMA" id="YKPTAAK"/>
<dbReference type="PANTHER" id="PTHR10980:SF3">
    <property type="entry name" value="LD16419P"/>
    <property type="match status" value="1"/>
</dbReference>
<dbReference type="GO" id="GO:0005096">
    <property type="term" value="F:GTPase activator activity"/>
    <property type="evidence" value="ECO:0007669"/>
    <property type="project" value="UniProtKB-KW"/>
</dbReference>
<dbReference type="OrthoDB" id="1683373at2759"/>
<dbReference type="GO" id="GO:0016020">
    <property type="term" value="C:membrane"/>
    <property type="evidence" value="ECO:0007669"/>
    <property type="project" value="TreeGrafter"/>
</dbReference>
<evidence type="ECO:0000256" key="4">
    <source>
        <dbReference type="ARBA" id="ARBA00022490"/>
    </source>
</evidence>
<dbReference type="EMBL" id="JMSN01000007">
    <property type="protein sequence ID" value="KDN52758.1"/>
    <property type="molecule type" value="Genomic_DNA"/>
</dbReference>
<comment type="subcellular location">
    <subcellularLocation>
        <location evidence="1">Cytoplasm</location>
    </subcellularLocation>
</comment>
<keyword evidence="3" id="KW-0343">GTPase activation</keyword>
<dbReference type="Pfam" id="PF02115">
    <property type="entry name" value="Rho_GDI"/>
    <property type="match status" value="1"/>
</dbReference>
<dbReference type="HOGENOM" id="CLU_076228_1_0_1"/>
<dbReference type="SUPFAM" id="SSF81296">
    <property type="entry name" value="E set domains"/>
    <property type="match status" value="1"/>
</dbReference>
<dbReference type="Gene3D" id="2.70.50.30">
    <property type="entry name" value="Coagulation Factor XIII, subunit A, domain 1"/>
    <property type="match status" value="1"/>
</dbReference>
<dbReference type="GO" id="GO:0007266">
    <property type="term" value="P:Rho protein signal transduction"/>
    <property type="evidence" value="ECO:0007669"/>
    <property type="project" value="InterPro"/>
</dbReference>
<comment type="similarity">
    <text evidence="2">Belongs to the Rho GDI family.</text>
</comment>
<comment type="caution">
    <text evidence="5">The sequence shown here is derived from an EMBL/GenBank/DDBJ whole genome shotgun (WGS) entry which is preliminary data.</text>
</comment>
<dbReference type="FunCoup" id="A0A066WJM2">
    <property type="interactions" value="128"/>
</dbReference>
<dbReference type="AlphaFoldDB" id="A0A066WJM2"/>
<keyword evidence="6" id="KW-1185">Reference proteome</keyword>
<evidence type="ECO:0000256" key="3">
    <source>
        <dbReference type="ARBA" id="ARBA00022468"/>
    </source>
</evidence>
<accession>A0A066WJM2</accession>
<evidence type="ECO:0000313" key="6">
    <source>
        <dbReference type="Proteomes" id="UP000027361"/>
    </source>
</evidence>
<dbReference type="GO" id="GO:0005829">
    <property type="term" value="C:cytosol"/>
    <property type="evidence" value="ECO:0007669"/>
    <property type="project" value="TreeGrafter"/>
</dbReference>
<dbReference type="GeneID" id="25263721"/>
<dbReference type="STRING" id="1037660.A0A066WJM2"/>
<reference evidence="5 6" key="1">
    <citation type="submission" date="2014-05" db="EMBL/GenBank/DDBJ databases">
        <title>Draft genome sequence of a rare smut relative, Tilletiaria anomala UBC 951.</title>
        <authorList>
            <consortium name="DOE Joint Genome Institute"/>
            <person name="Toome M."/>
            <person name="Kuo A."/>
            <person name="Henrissat B."/>
            <person name="Lipzen A."/>
            <person name="Tritt A."/>
            <person name="Yoshinaga Y."/>
            <person name="Zane M."/>
            <person name="Barry K."/>
            <person name="Grigoriev I.V."/>
            <person name="Spatafora J.W."/>
            <person name="Aimea M.C."/>
        </authorList>
    </citation>
    <scope>NUCLEOTIDE SEQUENCE [LARGE SCALE GENOMIC DNA]</scope>
    <source>
        <strain evidence="5 6">UBC 951</strain>
    </source>
</reference>
<dbReference type="GO" id="GO:0005094">
    <property type="term" value="F:Rho GDP-dissociation inhibitor activity"/>
    <property type="evidence" value="ECO:0007669"/>
    <property type="project" value="InterPro"/>
</dbReference>
<dbReference type="InterPro" id="IPR014756">
    <property type="entry name" value="Ig_E-set"/>
</dbReference>
<dbReference type="Proteomes" id="UP000027361">
    <property type="component" value="Unassembled WGS sequence"/>
</dbReference>
<dbReference type="InterPro" id="IPR024792">
    <property type="entry name" value="RhoGDI_dom_sf"/>
</dbReference>
<dbReference type="InterPro" id="IPR000406">
    <property type="entry name" value="Rho_GDI"/>
</dbReference>
<organism evidence="5 6">
    <name type="scientific">Tilletiaria anomala (strain ATCC 24038 / CBS 436.72 / UBC 951)</name>
    <dbReference type="NCBI Taxonomy" id="1037660"/>
    <lineage>
        <taxon>Eukaryota</taxon>
        <taxon>Fungi</taxon>
        <taxon>Dikarya</taxon>
        <taxon>Basidiomycota</taxon>
        <taxon>Ustilaginomycotina</taxon>
        <taxon>Exobasidiomycetes</taxon>
        <taxon>Georgefischeriales</taxon>
        <taxon>Tilletiariaceae</taxon>
        <taxon>Tilletiaria</taxon>
    </lineage>
</organism>
<evidence type="ECO:0000256" key="1">
    <source>
        <dbReference type="ARBA" id="ARBA00004496"/>
    </source>
</evidence>
<dbReference type="PANTHER" id="PTHR10980">
    <property type="entry name" value="RHO GDP-DISSOCIATION INHIBITOR"/>
    <property type="match status" value="1"/>
</dbReference>
<gene>
    <name evidence="5" type="ORF">K437DRAFT_253960</name>
</gene>
<dbReference type="RefSeq" id="XP_013245597.1">
    <property type="nucleotide sequence ID" value="XM_013390143.1"/>
</dbReference>
<keyword evidence="4" id="KW-0963">Cytoplasm</keyword>
<evidence type="ECO:0000256" key="2">
    <source>
        <dbReference type="ARBA" id="ARBA00009758"/>
    </source>
</evidence>
<protein>
    <submittedName>
        <fullName evidence="5">Putative Rho GDP-dissociation inhibitor 1</fullName>
    </submittedName>
</protein>
<name>A0A066WJM2_TILAU</name>
<dbReference type="PRINTS" id="PR00492">
    <property type="entry name" value="RHOGDI"/>
</dbReference>
<dbReference type="InParanoid" id="A0A066WJM2"/>
<dbReference type="FunFam" id="2.70.50.30:FF:000004">
    <property type="entry name" value="Rho GDP-dissociation inhibitor 1"/>
    <property type="match status" value="1"/>
</dbReference>
<sequence length="198" mass="21681">MSQAINDDELRPTQTEGFKVGEKKTLDEYNQLDANDESLQRWKALLGIAPNAAAATGPKLVIHSLSMESSSAPGGKVSIKLDGSQDELEALKKNPLIVKEGVDYNIAISFSVGSDVLSGLKYLHVVKRTGVTVDKLEEMIGSYGPRPEPYTKRFITEEAPSGMLARSGTNVVRTRIIDDDGTVYTDFTWSFKLAKDWA</sequence>
<evidence type="ECO:0000313" key="5">
    <source>
        <dbReference type="EMBL" id="KDN52758.1"/>
    </source>
</evidence>
<proteinExistence type="inferred from homology"/>